<accession>A0A2A4J9C0</accession>
<evidence type="ECO:0000256" key="3">
    <source>
        <dbReference type="ARBA" id="ARBA00004922"/>
    </source>
</evidence>
<evidence type="ECO:0000256" key="6">
    <source>
        <dbReference type="ARBA" id="ARBA00014817"/>
    </source>
</evidence>
<evidence type="ECO:0000256" key="11">
    <source>
        <dbReference type="ARBA" id="ARBA00022968"/>
    </source>
</evidence>
<keyword evidence="12" id="KW-1133">Transmembrane helix</keyword>
<evidence type="ECO:0000256" key="22">
    <source>
        <dbReference type="ARBA" id="ARBA00093257"/>
    </source>
</evidence>
<evidence type="ECO:0000256" key="16">
    <source>
        <dbReference type="ARBA" id="ARBA00023180"/>
    </source>
</evidence>
<evidence type="ECO:0000256" key="1">
    <source>
        <dbReference type="ARBA" id="ARBA00001936"/>
    </source>
</evidence>
<gene>
    <name evidence="25" type="ORF">B5V51_5237</name>
</gene>
<evidence type="ECO:0000256" key="23">
    <source>
        <dbReference type="PIRSR" id="PIRSR607754-2"/>
    </source>
</evidence>
<evidence type="ECO:0000256" key="2">
    <source>
        <dbReference type="ARBA" id="ARBA00004323"/>
    </source>
</evidence>
<dbReference type="PANTHER" id="PTHR12871:SF0">
    <property type="entry name" value="ALPHA-1,6-MANNOSYL-GLYCOPROTEIN 2-BETA-N-ACETYLGLUCOSAMINYLTRANSFERASE"/>
    <property type="match status" value="1"/>
</dbReference>
<dbReference type="EC" id="2.4.1.143" evidence="5"/>
<evidence type="ECO:0000256" key="24">
    <source>
        <dbReference type="PIRSR" id="PIRSR607754-3"/>
    </source>
</evidence>
<evidence type="ECO:0000256" key="19">
    <source>
        <dbReference type="ARBA" id="ARBA00031203"/>
    </source>
</evidence>
<dbReference type="GO" id="GO:0000139">
    <property type="term" value="C:Golgi membrane"/>
    <property type="evidence" value="ECO:0007669"/>
    <property type="project" value="UniProtKB-SubCell"/>
</dbReference>
<feature type="disulfide bond" evidence="24">
    <location>
        <begin position="301"/>
        <end position="399"/>
    </location>
</feature>
<keyword evidence="16" id="KW-0325">Glycoprotein</keyword>
<keyword evidence="11" id="KW-0735">Signal-anchor</keyword>
<dbReference type="GO" id="GO:0005795">
    <property type="term" value="C:Golgi stack"/>
    <property type="evidence" value="ECO:0007669"/>
    <property type="project" value="InterPro"/>
</dbReference>
<dbReference type="AlphaFoldDB" id="A0A2A4J9C0"/>
<evidence type="ECO:0000256" key="4">
    <source>
        <dbReference type="ARBA" id="ARBA00011011"/>
    </source>
</evidence>
<evidence type="ECO:0000256" key="20">
    <source>
        <dbReference type="ARBA" id="ARBA00032552"/>
    </source>
</evidence>
<protein>
    <recommendedName>
        <fullName evidence="6">Alpha-1,6-mannosyl-glycoprotein 2-beta-N-acetylglucosaminyltransferase</fullName>
        <ecNumber evidence="5">2.4.1.143</ecNumber>
    </recommendedName>
    <alternativeName>
        <fullName evidence="21">Beta-1,2-N-acetylglucosaminyltransferase II</fullName>
    </alternativeName>
    <alternativeName>
        <fullName evidence="20">GlcNAc-T II</fullName>
    </alternativeName>
    <alternativeName>
        <fullName evidence="19">Mannoside acetylglucosaminyltransferase 2</fullName>
    </alternativeName>
    <alternativeName>
        <fullName evidence="18">N-glycosyl-oligosaccharide-glycoprotein N-acetylglucosaminyltransferase II</fullName>
    </alternativeName>
</protein>
<keyword evidence="7" id="KW-0328">Glycosyltransferase</keyword>
<keyword evidence="10 23" id="KW-0479">Metal-binding</keyword>
<comment type="cofactor">
    <cofactor evidence="1 23">
        <name>Mn(2+)</name>
        <dbReference type="ChEBI" id="CHEBI:29035"/>
    </cofactor>
</comment>
<dbReference type="GO" id="GO:0006487">
    <property type="term" value="P:protein N-linked glycosylation"/>
    <property type="evidence" value="ECO:0007669"/>
    <property type="project" value="TreeGrafter"/>
</dbReference>
<comment type="similarity">
    <text evidence="4">Belongs to the glycosyltransferase 16 (GT16) protein family.</text>
</comment>
<dbReference type="GO" id="GO:0046872">
    <property type="term" value="F:metal ion binding"/>
    <property type="evidence" value="ECO:0007669"/>
    <property type="project" value="UniProtKB-KW"/>
</dbReference>
<dbReference type="GO" id="GO:0009312">
    <property type="term" value="P:oligosaccharide biosynthetic process"/>
    <property type="evidence" value="ECO:0007669"/>
    <property type="project" value="InterPro"/>
</dbReference>
<dbReference type="GO" id="GO:0008455">
    <property type="term" value="F:alpha-1,6-mannosylglycoprotein 2-beta-N-acetylglucosaminyltransferase activity"/>
    <property type="evidence" value="ECO:0007669"/>
    <property type="project" value="UniProtKB-EC"/>
</dbReference>
<keyword evidence="13" id="KW-0333">Golgi apparatus</keyword>
<reference evidence="25" key="1">
    <citation type="submission" date="2017-09" db="EMBL/GenBank/DDBJ databases">
        <title>Contemporary evolution of a Lepidopteran species, Heliothis virescens, in response to modern agricultural practices.</title>
        <authorList>
            <person name="Fritz M.L."/>
            <person name="Deyonke A.M."/>
            <person name="Papanicolaou A."/>
            <person name="Micinski S."/>
            <person name="Westbrook J."/>
            <person name="Gould F."/>
        </authorList>
    </citation>
    <scope>NUCLEOTIDE SEQUENCE [LARGE SCALE GENOMIC DNA]</scope>
    <source>
        <strain evidence="25">HvINT-</strain>
        <tissue evidence="25">Whole body</tissue>
    </source>
</reference>
<comment type="catalytic activity">
    <reaction evidence="22">
        <text>an N(4)-{beta-D-GlcNAc-(1-&gt;2)-alpha-D-Man-(1-&gt;3)-[alpha-D-Man-(1-&gt;6)]-beta-D-Man-(1-&gt;4)-beta-D-GlcNAc-(1-&gt;4)-beta-D-GlcNAc}-L-asparaginyl-[protein] + UDP-N-acetyl-alpha-D-glucosamine = N(4)-{beta-D-GlcNAc-(1-&gt;2)-alpha-D-Man-(1-&gt;3)-[beta-D-GlcNAc-(1-&gt;2)-alpha-D-Man-(1-&gt;6)]-beta-D-Man-(1-&gt;4)-beta-D-GlcNAc-(1-&gt;4)-beta-D-GlcNAc}-L-asparaginyl-[protein] + UDP + H(+)</text>
        <dbReference type="Rhea" id="RHEA:12941"/>
        <dbReference type="Rhea" id="RHEA-COMP:13526"/>
        <dbReference type="Rhea" id="RHEA-COMP:14369"/>
        <dbReference type="ChEBI" id="CHEBI:15378"/>
        <dbReference type="ChEBI" id="CHEBI:57705"/>
        <dbReference type="ChEBI" id="CHEBI:58223"/>
        <dbReference type="ChEBI" id="CHEBI:60615"/>
        <dbReference type="ChEBI" id="CHEBI:60651"/>
        <dbReference type="EC" id="2.4.1.143"/>
    </reaction>
</comment>
<dbReference type="InterPro" id="IPR029044">
    <property type="entry name" value="Nucleotide-diphossugar_trans"/>
</dbReference>
<evidence type="ECO:0000256" key="7">
    <source>
        <dbReference type="ARBA" id="ARBA00022676"/>
    </source>
</evidence>
<dbReference type="PANTHER" id="PTHR12871">
    <property type="entry name" value="BETA-1,2-N-ACETYLGLUCOSAMINYLTRANSFERASE II"/>
    <property type="match status" value="1"/>
</dbReference>
<evidence type="ECO:0000256" key="21">
    <source>
        <dbReference type="ARBA" id="ARBA00032915"/>
    </source>
</evidence>
<comment type="caution">
    <text evidence="25">The sequence shown here is derived from an EMBL/GenBank/DDBJ whole genome shotgun (WGS) entry which is preliminary data.</text>
</comment>
<dbReference type="Gene3D" id="3.90.550.10">
    <property type="entry name" value="Spore Coat Polysaccharide Biosynthesis Protein SpsA, Chain A"/>
    <property type="match status" value="1"/>
</dbReference>
<evidence type="ECO:0000256" key="18">
    <source>
        <dbReference type="ARBA" id="ARBA00029663"/>
    </source>
</evidence>
<keyword evidence="8" id="KW-0808">Transferase</keyword>
<dbReference type="STRING" id="7102.A0A2A4J9C0"/>
<evidence type="ECO:0000256" key="17">
    <source>
        <dbReference type="ARBA" id="ARBA00023211"/>
    </source>
</evidence>
<name>A0A2A4J9C0_HELVI</name>
<evidence type="ECO:0000256" key="5">
    <source>
        <dbReference type="ARBA" id="ARBA00012613"/>
    </source>
</evidence>
<keyword evidence="17 23" id="KW-0464">Manganese</keyword>
<dbReference type="Pfam" id="PF05060">
    <property type="entry name" value="MGAT2"/>
    <property type="match status" value="1"/>
</dbReference>
<evidence type="ECO:0000256" key="12">
    <source>
        <dbReference type="ARBA" id="ARBA00022989"/>
    </source>
</evidence>
<feature type="binding site" evidence="23">
    <location>
        <position position="228"/>
    </location>
    <ligand>
        <name>Mn(2+)</name>
        <dbReference type="ChEBI" id="CHEBI:29035"/>
    </ligand>
</feature>
<keyword evidence="14" id="KW-0472">Membrane</keyword>
<sequence length="448" mass="51914">MKLKLLIFRARSRGVPVYCCLLLCVYLVLKYTYWRPPETECVPRHLRRYLQFTENFKLPPGNLGPAEIKRLSSLVEVLNYERQLFHVQRYGAMRSDTAMLVVQVHRDAERLQYLIASLAQVQYIQTVLVVFSHSYYDDRINKLVASITFCRYMQIFYPYSLQLYPNKFPGIDPEDCLSVQGKADKYCSNRDGRLTEHKHHWWWKACFIFNNFDWSDSYKGTVIFLEEDNYVLPDLLYMLRYTTRAQSYLQGIHVMSFGRPYAKYLDYDLLSVLAWRPPFDSGLAFNRTIWQKIIGVSSYFCMYDDFSWSYSLLNAFSKFRTGRADVVATAAPRVLSTSMFPSGRAAVRQISAWLADAHMFPVNVKAVMLYGSSGRIDAGSKPPPWGNGGWSDMRDHLLCLDPLMSTTTANINELTATYYPPTTSTTADYLTIAHHRVNMPDAEIRHLL</sequence>
<keyword evidence="9" id="KW-0812">Transmembrane</keyword>
<evidence type="ECO:0000313" key="25">
    <source>
        <dbReference type="EMBL" id="PCG68449.1"/>
    </source>
</evidence>
<organism evidence="25">
    <name type="scientific">Heliothis virescens</name>
    <name type="common">Tobacco budworm moth</name>
    <dbReference type="NCBI Taxonomy" id="7102"/>
    <lineage>
        <taxon>Eukaryota</taxon>
        <taxon>Metazoa</taxon>
        <taxon>Ecdysozoa</taxon>
        <taxon>Arthropoda</taxon>
        <taxon>Hexapoda</taxon>
        <taxon>Insecta</taxon>
        <taxon>Pterygota</taxon>
        <taxon>Neoptera</taxon>
        <taxon>Endopterygota</taxon>
        <taxon>Lepidoptera</taxon>
        <taxon>Glossata</taxon>
        <taxon>Ditrysia</taxon>
        <taxon>Noctuoidea</taxon>
        <taxon>Noctuidae</taxon>
        <taxon>Heliothinae</taxon>
        <taxon>Heliothis</taxon>
    </lineage>
</organism>
<comment type="pathway">
    <text evidence="3">Protein modification; protein glycosylation.</text>
</comment>
<dbReference type="EMBL" id="NWSH01002371">
    <property type="protein sequence ID" value="PCG68449.1"/>
    <property type="molecule type" value="Genomic_DNA"/>
</dbReference>
<evidence type="ECO:0000256" key="10">
    <source>
        <dbReference type="ARBA" id="ARBA00022723"/>
    </source>
</evidence>
<evidence type="ECO:0000256" key="14">
    <source>
        <dbReference type="ARBA" id="ARBA00023136"/>
    </source>
</evidence>
<evidence type="ECO:0000256" key="13">
    <source>
        <dbReference type="ARBA" id="ARBA00023034"/>
    </source>
</evidence>
<dbReference type="UniPathway" id="UPA00378"/>
<evidence type="ECO:0000256" key="8">
    <source>
        <dbReference type="ARBA" id="ARBA00022679"/>
    </source>
</evidence>
<evidence type="ECO:0000256" key="9">
    <source>
        <dbReference type="ARBA" id="ARBA00022692"/>
    </source>
</evidence>
<dbReference type="SUPFAM" id="SSF53448">
    <property type="entry name" value="Nucleotide-diphospho-sugar transferases"/>
    <property type="match status" value="1"/>
</dbReference>
<proteinExistence type="inferred from homology"/>
<keyword evidence="15 24" id="KW-1015">Disulfide bond</keyword>
<comment type="subcellular location">
    <subcellularLocation>
        <location evidence="2">Golgi apparatus membrane</location>
        <topology evidence="2">Single-pass type II membrane protein</topology>
    </subcellularLocation>
</comment>
<evidence type="ECO:0000256" key="15">
    <source>
        <dbReference type="ARBA" id="ARBA00023157"/>
    </source>
</evidence>
<dbReference type="InterPro" id="IPR007754">
    <property type="entry name" value="GlcNAc_II"/>
</dbReference>